<reference evidence="2 3" key="1">
    <citation type="submission" date="2023-11" db="EMBL/GenBank/DDBJ databases">
        <title>Bacillus jintuensis, isolated from a mudflat on the Beibu Gulf coast.</title>
        <authorList>
            <person name="Li M."/>
        </authorList>
    </citation>
    <scope>NUCLEOTIDE SEQUENCE [LARGE SCALE GENOMIC DNA]</scope>
    <source>
        <strain evidence="2 3">31A1R</strain>
    </source>
</reference>
<dbReference type="Gene3D" id="3.40.630.30">
    <property type="match status" value="1"/>
</dbReference>
<dbReference type="Pfam" id="PF00583">
    <property type="entry name" value="Acetyltransf_1"/>
    <property type="match status" value="1"/>
</dbReference>
<evidence type="ECO:0000313" key="2">
    <source>
        <dbReference type="EMBL" id="MDZ5471477.1"/>
    </source>
</evidence>
<comment type="caution">
    <text evidence="2">The sequence shown here is derived from an EMBL/GenBank/DDBJ whole genome shotgun (WGS) entry which is preliminary data.</text>
</comment>
<gene>
    <name evidence="2" type="ORF">SM124_06920</name>
</gene>
<dbReference type="RefSeq" id="WP_322445770.1">
    <property type="nucleotide sequence ID" value="NZ_JAXOFX010000003.1"/>
</dbReference>
<evidence type="ECO:0000313" key="3">
    <source>
        <dbReference type="Proteomes" id="UP001290455"/>
    </source>
</evidence>
<sequence>MNIRKMEEKDHDFILGLSSRFNEFEFMSWRDPEKMDEAQIMMAKEAIQNPNSIIFVAEDEFNQLLGYLHVTTMSDYFTGVEQGYVSSIAVAKEGEGKGVGRKLMEKAEEWAKSKGYQQLVLNVFDKNERALKMYQQLGFEKEIIKMVKEI</sequence>
<evidence type="ECO:0000259" key="1">
    <source>
        <dbReference type="PROSITE" id="PS51186"/>
    </source>
</evidence>
<dbReference type="PANTHER" id="PTHR43072">
    <property type="entry name" value="N-ACETYLTRANSFERASE"/>
    <property type="match status" value="1"/>
</dbReference>
<dbReference type="InterPro" id="IPR016181">
    <property type="entry name" value="Acyl_CoA_acyltransferase"/>
</dbReference>
<organism evidence="2 3">
    <name type="scientific">Robertmurraya mangrovi</name>
    <dbReference type="NCBI Taxonomy" id="3098077"/>
    <lineage>
        <taxon>Bacteria</taxon>
        <taxon>Bacillati</taxon>
        <taxon>Bacillota</taxon>
        <taxon>Bacilli</taxon>
        <taxon>Bacillales</taxon>
        <taxon>Bacillaceae</taxon>
        <taxon>Robertmurraya</taxon>
    </lineage>
</organism>
<feature type="domain" description="N-acetyltransferase" evidence="1">
    <location>
        <begin position="1"/>
        <end position="150"/>
    </location>
</feature>
<dbReference type="Proteomes" id="UP001290455">
    <property type="component" value="Unassembled WGS sequence"/>
</dbReference>
<dbReference type="CDD" id="cd04301">
    <property type="entry name" value="NAT_SF"/>
    <property type="match status" value="1"/>
</dbReference>
<dbReference type="EMBL" id="JAXOFX010000003">
    <property type="protein sequence ID" value="MDZ5471477.1"/>
    <property type="molecule type" value="Genomic_DNA"/>
</dbReference>
<dbReference type="InterPro" id="IPR000182">
    <property type="entry name" value="GNAT_dom"/>
</dbReference>
<dbReference type="PANTHER" id="PTHR43072:SF60">
    <property type="entry name" value="L-2,4-DIAMINOBUTYRIC ACID ACETYLTRANSFERASE"/>
    <property type="match status" value="1"/>
</dbReference>
<proteinExistence type="predicted"/>
<dbReference type="SUPFAM" id="SSF55729">
    <property type="entry name" value="Acyl-CoA N-acyltransferases (Nat)"/>
    <property type="match status" value="1"/>
</dbReference>
<accession>A0ABU5IWF7</accession>
<dbReference type="PROSITE" id="PS51186">
    <property type="entry name" value="GNAT"/>
    <property type="match status" value="1"/>
</dbReference>
<keyword evidence="3" id="KW-1185">Reference proteome</keyword>
<name>A0ABU5IWF7_9BACI</name>
<protein>
    <submittedName>
        <fullName evidence="2">GNAT family N-acetyltransferase</fullName>
    </submittedName>
</protein>